<dbReference type="InterPro" id="IPR045061">
    <property type="entry name" value="FtsZ/CetZ"/>
</dbReference>
<dbReference type="GO" id="GO:0043093">
    <property type="term" value="P:FtsZ-dependent cytokinesis"/>
    <property type="evidence" value="ECO:0007669"/>
    <property type="project" value="UniProtKB-UniRule"/>
</dbReference>
<keyword evidence="3 5" id="KW-0342">GTP-binding</keyword>
<evidence type="ECO:0000256" key="2">
    <source>
        <dbReference type="ARBA" id="ARBA00022741"/>
    </source>
</evidence>
<dbReference type="Gene3D" id="3.40.50.1440">
    <property type="entry name" value="Tubulin/FtsZ, GTPase domain"/>
    <property type="match status" value="1"/>
</dbReference>
<name>A0A430FVC9_9BIFI</name>
<accession>A0A430FVC9</accession>
<dbReference type="InterPro" id="IPR020805">
    <property type="entry name" value="Cell_div_FtsZ_CS"/>
</dbReference>
<dbReference type="Pfam" id="PF00091">
    <property type="entry name" value="Tubulin"/>
    <property type="match status" value="1"/>
</dbReference>
<feature type="domain" description="Tubulin/FtsZ 2-layer sandwich" evidence="10">
    <location>
        <begin position="209"/>
        <end position="326"/>
    </location>
</feature>
<dbReference type="NCBIfam" id="TIGR00065">
    <property type="entry name" value="ftsZ"/>
    <property type="match status" value="1"/>
</dbReference>
<dbReference type="HAMAP" id="MF_00909">
    <property type="entry name" value="FtsZ"/>
    <property type="match status" value="1"/>
</dbReference>
<comment type="similarity">
    <text evidence="1 5 7">Belongs to the FtsZ family.</text>
</comment>
<dbReference type="GO" id="GO:0032153">
    <property type="term" value="C:cell division site"/>
    <property type="evidence" value="ECO:0007669"/>
    <property type="project" value="UniProtKB-UniRule"/>
</dbReference>
<dbReference type="EMBL" id="QXGK01000004">
    <property type="protein sequence ID" value="RSX57728.1"/>
    <property type="molecule type" value="Genomic_DNA"/>
</dbReference>
<dbReference type="InterPro" id="IPR000158">
    <property type="entry name" value="Cell_div_FtsZ"/>
</dbReference>
<dbReference type="PANTHER" id="PTHR30314:SF3">
    <property type="entry name" value="MITOCHONDRIAL DIVISION PROTEIN FSZA"/>
    <property type="match status" value="1"/>
</dbReference>
<keyword evidence="5 7" id="KW-0132">Cell division</keyword>
<dbReference type="InterPro" id="IPR008280">
    <property type="entry name" value="Tub_FtsZ_C"/>
</dbReference>
<dbReference type="InterPro" id="IPR018316">
    <property type="entry name" value="Tubulin/FtsZ_2-layer-sand-dom"/>
</dbReference>
<dbReference type="Pfam" id="PF12327">
    <property type="entry name" value="FtsZ_C"/>
    <property type="match status" value="1"/>
</dbReference>
<organism evidence="11 12">
    <name type="scientific">Bifidobacterium samirii</name>
    <dbReference type="NCBI Taxonomy" id="2306974"/>
    <lineage>
        <taxon>Bacteria</taxon>
        <taxon>Bacillati</taxon>
        <taxon>Actinomycetota</taxon>
        <taxon>Actinomycetes</taxon>
        <taxon>Bifidobacteriales</taxon>
        <taxon>Bifidobacteriaceae</taxon>
        <taxon>Bifidobacterium</taxon>
    </lineage>
</organism>
<keyword evidence="2 5" id="KW-0547">Nucleotide-binding</keyword>
<dbReference type="PANTHER" id="PTHR30314">
    <property type="entry name" value="CELL DIVISION PROTEIN FTSZ-RELATED"/>
    <property type="match status" value="1"/>
</dbReference>
<evidence type="ECO:0000313" key="11">
    <source>
        <dbReference type="EMBL" id="RSX57728.1"/>
    </source>
</evidence>
<dbReference type="InterPro" id="IPR003008">
    <property type="entry name" value="Tubulin_FtsZ_GTPase"/>
</dbReference>
<dbReference type="InterPro" id="IPR024757">
    <property type="entry name" value="FtsZ_C"/>
</dbReference>
<feature type="binding site" evidence="5">
    <location>
        <begin position="110"/>
        <end position="112"/>
    </location>
    <ligand>
        <name>GTP</name>
        <dbReference type="ChEBI" id="CHEBI:37565"/>
    </ligand>
</feature>
<evidence type="ECO:0000256" key="4">
    <source>
        <dbReference type="ARBA" id="ARBA00023210"/>
    </source>
</evidence>
<evidence type="ECO:0000259" key="10">
    <source>
        <dbReference type="SMART" id="SM00865"/>
    </source>
</evidence>
<feature type="compositionally biased region" description="Polar residues" evidence="8">
    <location>
        <begin position="340"/>
        <end position="353"/>
    </location>
</feature>
<reference evidence="11 12" key="1">
    <citation type="submission" date="2018-09" db="EMBL/GenBank/DDBJ databases">
        <title>Characterization of the phylogenetic diversity of five novel species belonging to the genus Bifidobacterium.</title>
        <authorList>
            <person name="Lugli G.A."/>
            <person name="Duranti S."/>
            <person name="Milani C."/>
        </authorList>
    </citation>
    <scope>NUCLEOTIDE SEQUENCE [LARGE SCALE GENOMIC DNA]</scope>
    <source>
        <strain evidence="11 12">2033B</strain>
    </source>
</reference>
<dbReference type="GO" id="GO:0005525">
    <property type="term" value="F:GTP binding"/>
    <property type="evidence" value="ECO:0007669"/>
    <property type="project" value="UniProtKB-UniRule"/>
</dbReference>
<keyword evidence="5" id="KW-0963">Cytoplasm</keyword>
<sequence>MSEIAQNEQFNDRINIKVVGVGGAGGNAVNRMIVEGLQDVEFVAVNTDAKDLLRSDADVKIALTDNMSRGLGAGADPEKGAKAAQDHQSDIEEALKGADMVFVTCGEGGGTGTGASPIVARSAHQQGALTIAVVTRPFSFEGPQRSASANLGIEKLRNEVDALIVIPNDRLLEMSDRTVGIVDAFKNADSALLAGVQGVTDLISMNSYIHVDFADVNSILRGAGTALFGIGSARGEDRATQAAEIAISSPLLEESIEGAHGVLINIAGPTDLGLHEAAAATELVRQAIHPEAQIIWGLALNDAYGDEVRVTVIAAGFDTKTSAEPAERAEAATPVFPAAQTATRQAVSQTPQRPASPAIAVTSPTPGQGSPLLSGMPSYQPQTTQQTAAPSVPAQQPVQPVQPIQQPVQPIQQAQPVQPVQPMAQPLPTYAPSVPSFDATSEHSVISANDPGDLDIPDFLR</sequence>
<protein>
    <recommendedName>
        <fullName evidence="5 6">Cell division protein FtsZ</fullName>
    </recommendedName>
</protein>
<evidence type="ECO:0000259" key="9">
    <source>
        <dbReference type="SMART" id="SM00864"/>
    </source>
</evidence>
<feature type="binding site" evidence="5">
    <location>
        <begin position="23"/>
        <end position="27"/>
    </location>
    <ligand>
        <name>GTP</name>
        <dbReference type="ChEBI" id="CHEBI:37565"/>
    </ligand>
</feature>
<keyword evidence="12" id="KW-1185">Reference proteome</keyword>
<dbReference type="SUPFAM" id="SSF55307">
    <property type="entry name" value="Tubulin C-terminal domain-like"/>
    <property type="match status" value="1"/>
</dbReference>
<dbReference type="Proteomes" id="UP000287470">
    <property type="component" value="Unassembled WGS sequence"/>
</dbReference>
<dbReference type="PRINTS" id="PR00423">
    <property type="entry name" value="CELLDVISFTSZ"/>
</dbReference>
<dbReference type="AlphaFoldDB" id="A0A430FVC9"/>
<dbReference type="InterPro" id="IPR037103">
    <property type="entry name" value="Tubulin/FtsZ-like_C"/>
</dbReference>
<feature type="region of interest" description="Disordered" evidence="8">
    <location>
        <begin position="340"/>
        <end position="461"/>
    </location>
</feature>
<evidence type="ECO:0000256" key="3">
    <source>
        <dbReference type="ARBA" id="ARBA00023134"/>
    </source>
</evidence>
<dbReference type="RefSeq" id="WP_164520983.1">
    <property type="nucleotide sequence ID" value="NZ_QXGK01000004.1"/>
</dbReference>
<feature type="compositionally biased region" description="Low complexity" evidence="8">
    <location>
        <begin position="380"/>
        <end position="426"/>
    </location>
</feature>
<dbReference type="GO" id="GO:0051258">
    <property type="term" value="P:protein polymerization"/>
    <property type="evidence" value="ECO:0007669"/>
    <property type="project" value="UniProtKB-UniRule"/>
</dbReference>
<evidence type="ECO:0000256" key="6">
    <source>
        <dbReference type="NCBIfam" id="TIGR00065"/>
    </source>
</evidence>
<dbReference type="GO" id="GO:0003924">
    <property type="term" value="F:GTPase activity"/>
    <property type="evidence" value="ECO:0007669"/>
    <property type="project" value="UniProtKB-UniRule"/>
</dbReference>
<evidence type="ECO:0000256" key="5">
    <source>
        <dbReference type="HAMAP-Rule" id="MF_00909"/>
    </source>
</evidence>
<feature type="compositionally biased region" description="Polar residues" evidence="8">
    <location>
        <begin position="438"/>
        <end position="447"/>
    </location>
</feature>
<feature type="binding site" evidence="5">
    <location>
        <position position="145"/>
    </location>
    <ligand>
        <name>GTP</name>
        <dbReference type="ChEBI" id="CHEBI:37565"/>
    </ligand>
</feature>
<comment type="function">
    <text evidence="5 7">Essential cell division protein that forms a contractile ring structure (Z ring) at the future cell division site. The regulation of the ring assembly controls the timing and the location of cell division. One of the functions of the FtsZ ring is to recruit other cell division proteins to the septum to produce a new cell wall between the dividing cells. Binds GTP and shows GTPase activity.</text>
</comment>
<proteinExistence type="inferred from homology"/>
<comment type="subcellular location">
    <subcellularLocation>
        <location evidence="5">Cytoplasm</location>
    </subcellularLocation>
    <text evidence="5">Assembles at midcell at the inner surface of the cytoplasmic membrane.</text>
</comment>
<comment type="caution">
    <text evidence="11">The sequence shown here is derived from an EMBL/GenBank/DDBJ whole genome shotgun (WGS) entry which is preliminary data.</text>
</comment>
<feature type="binding site" evidence="5">
    <location>
        <position position="141"/>
    </location>
    <ligand>
        <name>GTP</name>
        <dbReference type="ChEBI" id="CHEBI:37565"/>
    </ligand>
</feature>
<dbReference type="FunFam" id="3.40.50.1440:FF:000001">
    <property type="entry name" value="Cell division protein FtsZ"/>
    <property type="match status" value="1"/>
</dbReference>
<evidence type="ECO:0000256" key="1">
    <source>
        <dbReference type="ARBA" id="ARBA00009690"/>
    </source>
</evidence>
<dbReference type="Gene3D" id="3.30.1330.20">
    <property type="entry name" value="Tubulin/FtsZ, C-terminal domain"/>
    <property type="match status" value="1"/>
</dbReference>
<evidence type="ECO:0000313" key="12">
    <source>
        <dbReference type="Proteomes" id="UP000287470"/>
    </source>
</evidence>
<feature type="domain" description="Tubulin/FtsZ GTPase" evidence="9">
    <location>
        <begin position="15"/>
        <end position="207"/>
    </location>
</feature>
<evidence type="ECO:0000256" key="8">
    <source>
        <dbReference type="SAM" id="MobiDB-lite"/>
    </source>
</evidence>
<keyword evidence="4 5" id="KW-0717">Septation</keyword>
<dbReference type="SUPFAM" id="SSF52490">
    <property type="entry name" value="Tubulin nucleotide-binding domain-like"/>
    <property type="match status" value="1"/>
</dbReference>
<gene>
    <name evidence="5" type="primary">ftsZ</name>
    <name evidence="11" type="ORF">D2E24_0576</name>
</gene>
<evidence type="ECO:0000256" key="7">
    <source>
        <dbReference type="RuleBase" id="RU000631"/>
    </source>
</evidence>
<feature type="binding site" evidence="5">
    <location>
        <position position="189"/>
    </location>
    <ligand>
        <name>GTP</name>
        <dbReference type="ChEBI" id="CHEBI:37565"/>
    </ligand>
</feature>
<dbReference type="InterPro" id="IPR036525">
    <property type="entry name" value="Tubulin/FtsZ_GTPase_sf"/>
</dbReference>
<dbReference type="GO" id="GO:0000917">
    <property type="term" value="P:division septum assembly"/>
    <property type="evidence" value="ECO:0007669"/>
    <property type="project" value="UniProtKB-KW"/>
</dbReference>
<dbReference type="SMART" id="SM00864">
    <property type="entry name" value="Tubulin"/>
    <property type="match status" value="1"/>
</dbReference>
<dbReference type="GO" id="GO:0005737">
    <property type="term" value="C:cytoplasm"/>
    <property type="evidence" value="ECO:0007669"/>
    <property type="project" value="UniProtKB-SubCell"/>
</dbReference>
<feature type="compositionally biased region" description="Acidic residues" evidence="8">
    <location>
        <begin position="452"/>
        <end position="461"/>
    </location>
</feature>
<dbReference type="PROSITE" id="PS01135">
    <property type="entry name" value="FTSZ_2"/>
    <property type="match status" value="1"/>
</dbReference>
<comment type="subunit">
    <text evidence="5">Homodimer. Polymerizes to form a dynamic ring structure in a strictly GTP-dependent manner. Interacts directly with several other division proteins.</text>
</comment>
<dbReference type="SMART" id="SM00865">
    <property type="entry name" value="Tubulin_C"/>
    <property type="match status" value="1"/>
</dbReference>
<dbReference type="CDD" id="cd02201">
    <property type="entry name" value="FtsZ_type1"/>
    <property type="match status" value="1"/>
</dbReference>
<keyword evidence="5 7" id="KW-0131">Cell cycle</keyword>